<sequence>MNRENHNEAPTKYKMNEGKKREILTHLKQADNEVLHKKRNKIPLIPSLGVGFAALLIFILFASPIMDPLYDGESSQKDTTLSQMDQETTQVLEKMMTSKDVTISLFNENYKESEGLNQVTGMIDISVPSGLSNELKSLQSSFRVRVSNENISVMSDKYKGATIFNNESASGLLKFEINLTEEEATQLKEKNVDLSLYAYNDVEDTHTQPVAHSNLKTSKELEKLGERPDAIRDLFTSKKVQLNVKNLKLTKEGAQDKLTGMVSLTVPSSINADVKPSSLTYTVVLNGQESSSISKKYSGKSIFFRNQPEKAMIPFEVLFNGEDATHRIEGKAGLYLNIYKDENTPLWNSEESVRIKTLNLDNIYLDPLTSLRLAVVQEALETTDITIEDYVYMNSQTIIQNEKYKSLGILYVDLIKSQKKGDIKPYVYLDRSQTKGYIFEKKKNGKINIYQILLDKETDKWSISETIYAQK</sequence>
<comment type="caution">
    <text evidence="2">The sequence shown here is derived from an EMBL/GenBank/DDBJ whole genome shotgun (WGS) entry which is preliminary data.</text>
</comment>
<name>A0A0A5GGB5_9BACI</name>
<organism evidence="2 3">
    <name type="scientific">Pontibacillus marinus BH030004 = DSM 16465</name>
    <dbReference type="NCBI Taxonomy" id="1385511"/>
    <lineage>
        <taxon>Bacteria</taxon>
        <taxon>Bacillati</taxon>
        <taxon>Bacillota</taxon>
        <taxon>Bacilli</taxon>
        <taxon>Bacillales</taxon>
        <taxon>Bacillaceae</taxon>
        <taxon>Pontibacillus</taxon>
    </lineage>
</organism>
<dbReference type="Proteomes" id="UP000030403">
    <property type="component" value="Unassembled WGS sequence"/>
</dbReference>
<keyword evidence="1" id="KW-0812">Transmembrane</keyword>
<dbReference type="RefSeq" id="WP_027446233.1">
    <property type="nucleotide sequence ID" value="NZ_AULJ01000032.1"/>
</dbReference>
<evidence type="ECO:0000313" key="2">
    <source>
        <dbReference type="EMBL" id="KGX90155.1"/>
    </source>
</evidence>
<keyword evidence="1" id="KW-1133">Transmembrane helix</keyword>
<accession>A0A0A5GGB5</accession>
<dbReference type="AlphaFoldDB" id="A0A0A5GGB5"/>
<dbReference type="EMBL" id="AVPF01000009">
    <property type="protein sequence ID" value="KGX90155.1"/>
    <property type="molecule type" value="Genomic_DNA"/>
</dbReference>
<dbReference type="STRING" id="1385511.GCA_000425225_02540"/>
<feature type="transmembrane region" description="Helical" evidence="1">
    <location>
        <begin position="44"/>
        <end position="66"/>
    </location>
</feature>
<keyword evidence="1" id="KW-0472">Membrane</keyword>
<gene>
    <name evidence="2" type="ORF">N783_01300</name>
</gene>
<reference evidence="2 3" key="1">
    <citation type="submission" date="2013-08" db="EMBL/GenBank/DDBJ databases">
        <authorList>
            <person name="Huang J."/>
            <person name="Wang G."/>
        </authorList>
    </citation>
    <scope>NUCLEOTIDE SEQUENCE [LARGE SCALE GENOMIC DNA]</scope>
    <source>
        <strain evidence="2 3">BH030004</strain>
    </source>
</reference>
<proteinExistence type="predicted"/>
<evidence type="ECO:0000256" key="1">
    <source>
        <dbReference type="SAM" id="Phobius"/>
    </source>
</evidence>
<evidence type="ECO:0000313" key="3">
    <source>
        <dbReference type="Proteomes" id="UP000030403"/>
    </source>
</evidence>
<protein>
    <submittedName>
        <fullName evidence="2">Uncharacterized protein</fullName>
    </submittedName>
</protein>
<dbReference type="eggNOG" id="ENOG502ZIRU">
    <property type="taxonomic scope" value="Bacteria"/>
</dbReference>
<keyword evidence="3" id="KW-1185">Reference proteome</keyword>